<dbReference type="Proteomes" id="UP001215598">
    <property type="component" value="Unassembled WGS sequence"/>
</dbReference>
<dbReference type="EMBL" id="JARKIB010000921">
    <property type="protein sequence ID" value="KAJ7688918.1"/>
    <property type="molecule type" value="Genomic_DNA"/>
</dbReference>
<keyword evidence="3" id="KW-1185">Reference proteome</keyword>
<feature type="region of interest" description="Disordered" evidence="1">
    <location>
        <begin position="215"/>
        <end position="338"/>
    </location>
</feature>
<dbReference type="AlphaFoldDB" id="A0AAD7DFB8"/>
<gene>
    <name evidence="2" type="ORF">B0H16DRAFT_1752993</name>
</gene>
<feature type="compositionally biased region" description="Low complexity" evidence="1">
    <location>
        <begin position="130"/>
        <end position="145"/>
    </location>
</feature>
<evidence type="ECO:0000313" key="3">
    <source>
        <dbReference type="Proteomes" id="UP001215598"/>
    </source>
</evidence>
<evidence type="ECO:0000313" key="2">
    <source>
        <dbReference type="EMBL" id="KAJ7688918.1"/>
    </source>
</evidence>
<feature type="compositionally biased region" description="Polar residues" evidence="1">
    <location>
        <begin position="251"/>
        <end position="266"/>
    </location>
</feature>
<feature type="compositionally biased region" description="Pro residues" evidence="1">
    <location>
        <begin position="112"/>
        <end position="122"/>
    </location>
</feature>
<sequence length="360" mass="39124">MSPNQPPQQGQPDPKPLWVHSPKGVFYWRHEYASYWKGPAKDRVWVPSMDTPLHLPPPPDIGAEQGDAAGGPPAIQFGSNAPIQPHTPAQAGYHNPLHQNQPATPAVASVSAPPPPPPPLNAPLPYLNLGPQSSGPSHQPQPNSNGTGFMSMQHWLTALSHDRRDNVPRTLVCDWVQPRREPPRREAPAPNYNYFGDDRRESGFDRAEITARARIIDPGSTLGGNLPATSTPKHDASPIAPRPMSYRKGRATSNSSEQPVPPNCNTADRGANGHPRLPARRGVDTDDESDYGGSGSDDDDPSKIKNYNVKESTCQAQAVQRRNNGSLGKPGRPIKRPPAATLGIWSDLRYDTVPEARNLI</sequence>
<organism evidence="2 3">
    <name type="scientific">Mycena metata</name>
    <dbReference type="NCBI Taxonomy" id="1033252"/>
    <lineage>
        <taxon>Eukaryota</taxon>
        <taxon>Fungi</taxon>
        <taxon>Dikarya</taxon>
        <taxon>Basidiomycota</taxon>
        <taxon>Agaricomycotina</taxon>
        <taxon>Agaricomycetes</taxon>
        <taxon>Agaricomycetidae</taxon>
        <taxon>Agaricales</taxon>
        <taxon>Marasmiineae</taxon>
        <taxon>Mycenaceae</taxon>
        <taxon>Mycena</taxon>
    </lineage>
</organism>
<name>A0AAD7DFB8_9AGAR</name>
<comment type="caution">
    <text evidence="2">The sequence shown here is derived from an EMBL/GenBank/DDBJ whole genome shotgun (WGS) entry which is preliminary data.</text>
</comment>
<feature type="compositionally biased region" description="Polar residues" evidence="1">
    <location>
        <begin position="309"/>
        <end position="326"/>
    </location>
</feature>
<feature type="region of interest" description="Disordered" evidence="1">
    <location>
        <begin position="180"/>
        <end position="200"/>
    </location>
</feature>
<feature type="compositionally biased region" description="Acidic residues" evidence="1">
    <location>
        <begin position="285"/>
        <end position="300"/>
    </location>
</feature>
<feature type="compositionally biased region" description="Low complexity" evidence="1">
    <location>
        <begin position="102"/>
        <end position="111"/>
    </location>
</feature>
<protein>
    <submittedName>
        <fullName evidence="2">Uncharacterized protein</fullName>
    </submittedName>
</protein>
<proteinExistence type="predicted"/>
<evidence type="ECO:0000256" key="1">
    <source>
        <dbReference type="SAM" id="MobiDB-lite"/>
    </source>
</evidence>
<reference evidence="2" key="1">
    <citation type="submission" date="2023-03" db="EMBL/GenBank/DDBJ databases">
        <title>Massive genome expansion in bonnet fungi (Mycena s.s.) driven by repeated elements and novel gene families across ecological guilds.</title>
        <authorList>
            <consortium name="Lawrence Berkeley National Laboratory"/>
            <person name="Harder C.B."/>
            <person name="Miyauchi S."/>
            <person name="Viragh M."/>
            <person name="Kuo A."/>
            <person name="Thoen E."/>
            <person name="Andreopoulos B."/>
            <person name="Lu D."/>
            <person name="Skrede I."/>
            <person name="Drula E."/>
            <person name="Henrissat B."/>
            <person name="Morin E."/>
            <person name="Kohler A."/>
            <person name="Barry K."/>
            <person name="LaButti K."/>
            <person name="Morin E."/>
            <person name="Salamov A."/>
            <person name="Lipzen A."/>
            <person name="Mereny Z."/>
            <person name="Hegedus B."/>
            <person name="Baldrian P."/>
            <person name="Stursova M."/>
            <person name="Weitz H."/>
            <person name="Taylor A."/>
            <person name="Grigoriev I.V."/>
            <person name="Nagy L.G."/>
            <person name="Martin F."/>
            <person name="Kauserud H."/>
        </authorList>
    </citation>
    <scope>NUCLEOTIDE SEQUENCE</scope>
    <source>
        <strain evidence="2">CBHHK182m</strain>
    </source>
</reference>
<feature type="region of interest" description="Disordered" evidence="1">
    <location>
        <begin position="1"/>
        <end position="20"/>
    </location>
</feature>
<accession>A0AAD7DFB8</accession>
<feature type="region of interest" description="Disordered" evidence="1">
    <location>
        <begin position="46"/>
        <end position="149"/>
    </location>
</feature>